<evidence type="ECO:0000313" key="9">
    <source>
        <dbReference type="EMBL" id="PPS18491.1"/>
    </source>
</evidence>
<keyword evidence="8" id="KW-0812">Transmembrane</keyword>
<protein>
    <recommendedName>
        <fullName evidence="11">Methyltransferase type 11 domain-containing protein</fullName>
    </recommendedName>
</protein>
<reference evidence="9 10" key="1">
    <citation type="submission" date="2015-01" db="EMBL/GenBank/DDBJ databases">
        <title>Genome of allotetraploid Gossypium barbadense reveals genomic plasticity and fiber elongation in cotton evolution.</title>
        <authorList>
            <person name="Chen X."/>
            <person name="Liu X."/>
            <person name="Zhao B."/>
            <person name="Zheng H."/>
            <person name="Hu Y."/>
            <person name="Lu G."/>
            <person name="Yang C."/>
            <person name="Chen J."/>
            <person name="Shan C."/>
            <person name="Zhang L."/>
            <person name="Zhou Y."/>
            <person name="Wang L."/>
            <person name="Guo W."/>
            <person name="Bai Y."/>
            <person name="Ruan J."/>
            <person name="Shangguan X."/>
            <person name="Mao Y."/>
            <person name="Jiang J."/>
            <person name="Zhu Y."/>
            <person name="Lei J."/>
            <person name="Kang H."/>
            <person name="Chen S."/>
            <person name="He X."/>
            <person name="Wang R."/>
            <person name="Wang Y."/>
            <person name="Chen J."/>
            <person name="Wang L."/>
            <person name="Yu S."/>
            <person name="Wang B."/>
            <person name="Wei J."/>
            <person name="Song S."/>
            <person name="Lu X."/>
            <person name="Gao Z."/>
            <person name="Gu W."/>
            <person name="Deng X."/>
            <person name="Ma D."/>
            <person name="Wang S."/>
            <person name="Liang W."/>
            <person name="Fang L."/>
            <person name="Cai C."/>
            <person name="Zhu X."/>
            <person name="Zhou B."/>
            <person name="Zhang Y."/>
            <person name="Chen Z."/>
            <person name="Xu S."/>
            <person name="Zhu R."/>
            <person name="Wang S."/>
            <person name="Zhang T."/>
            <person name="Zhao G."/>
        </authorList>
    </citation>
    <scope>NUCLEOTIDE SEQUENCE [LARGE SCALE GENOMIC DNA]</scope>
    <source>
        <strain evidence="10">cv. Xinhai21</strain>
        <tissue evidence="9">Leaf</tissue>
    </source>
</reference>
<dbReference type="Gene3D" id="3.40.50.150">
    <property type="entry name" value="Vaccinia Virus protein VP39"/>
    <property type="match status" value="1"/>
</dbReference>
<keyword evidence="4" id="KW-0808">Transferase</keyword>
<dbReference type="Pfam" id="PF03141">
    <property type="entry name" value="Methyltransf_29"/>
    <property type="match status" value="1"/>
</dbReference>
<dbReference type="SUPFAM" id="SSF53335">
    <property type="entry name" value="S-adenosyl-L-methionine-dependent methyltransferases"/>
    <property type="match status" value="1"/>
</dbReference>
<dbReference type="InterPro" id="IPR053223">
    <property type="entry name" value="Prob_Methyltransferase"/>
</dbReference>
<feature type="transmembrane region" description="Helical" evidence="8">
    <location>
        <begin position="24"/>
        <end position="44"/>
    </location>
</feature>
<evidence type="ECO:0000256" key="5">
    <source>
        <dbReference type="ARBA" id="ARBA00022968"/>
    </source>
</evidence>
<keyword evidence="6" id="KW-0325">Glycoprotein</keyword>
<organism evidence="9 10">
    <name type="scientific">Gossypium barbadense</name>
    <name type="common">Sea Island cotton</name>
    <name type="synonym">Hibiscus barbadensis</name>
    <dbReference type="NCBI Taxonomy" id="3634"/>
    <lineage>
        <taxon>Eukaryota</taxon>
        <taxon>Viridiplantae</taxon>
        <taxon>Streptophyta</taxon>
        <taxon>Embryophyta</taxon>
        <taxon>Tracheophyta</taxon>
        <taxon>Spermatophyta</taxon>
        <taxon>Magnoliopsida</taxon>
        <taxon>eudicotyledons</taxon>
        <taxon>Gunneridae</taxon>
        <taxon>Pentapetalae</taxon>
        <taxon>rosids</taxon>
        <taxon>malvids</taxon>
        <taxon>Malvales</taxon>
        <taxon>Malvaceae</taxon>
        <taxon>Malvoideae</taxon>
        <taxon>Gossypium</taxon>
    </lineage>
</organism>
<dbReference type="InterPro" id="IPR029063">
    <property type="entry name" value="SAM-dependent_MTases_sf"/>
</dbReference>
<evidence type="ECO:0000256" key="7">
    <source>
        <dbReference type="ARBA" id="ARBA00037847"/>
    </source>
</evidence>
<comment type="similarity">
    <text evidence="2">Belongs to the methyltransferase superfamily.</text>
</comment>
<dbReference type="GO" id="GO:0016020">
    <property type="term" value="C:membrane"/>
    <property type="evidence" value="ECO:0007669"/>
    <property type="project" value="UniProtKB-SubCell"/>
</dbReference>
<name>A0A2P5YSH3_GOSBA</name>
<keyword evidence="5" id="KW-0735">Signal-anchor</keyword>
<sequence>MGSVSLKIGDGTARFKRATLCSSAVNILMLFSVITTNLFALYAFTFSPKQHLDNPFHHPHRNISLISQHVSLIIKEIDSSQRKLAQMEKELLGYDTLDLSRPNLAAELKLFLQHDQLPLGKDSRTGITEMVASVGHSCEKSADLLSQYTSYKVSGPCPDDWSLAQKLILKGCEPLPRRRCFAKTVPKPGLTSLPVSLWKPVSDKIVTWSGLGCKNFNCLNSKKLSRDCVGCFNLTNGYETQKYVKARSKNDFVMDDVLALGSGGIRIGFDIGGGSGNFAARMAERNVIVITNTLNVDAPHSEFIAARGLFPLFLSLDHRFPFYDNVFDLVHATSGLDVEVITTNLFALYAFTFSPKQHLDNPFHHPHRNISLISQHVSLIIKEIDSSQRKLAQMEKELLGYDTLDLSRPNLAAELKLFLQHDQLPLGKDSRTGITEMVASVGHSCEKSADLLSQYTSYKVSGPCPDDWSLAQKLILKGCEPLPRRRCFAKTVPKPGLTSLPVSLWKPVSDKIVTWSGLGCKNFNCLNSKKLSRDCVGCFNLTNGYETQKYVKARSKNDFVMDDVLALGSGGIRIGFDIGGGSGTFAARMAERNVTVITNTLNVDAPHSEFIAARGLFPLFLSLDHRFPFYDNVFDLVHATSGLDVEGKPEKLEFLMFDLDRILRAGGLFWLDNFYCSDDEKKRALTRLIERFGYKKLKWVVGEKTDAAGSGKPQAYLSAILQKPVRI</sequence>
<evidence type="ECO:0000256" key="6">
    <source>
        <dbReference type="ARBA" id="ARBA00023180"/>
    </source>
</evidence>
<evidence type="ECO:0000256" key="2">
    <source>
        <dbReference type="ARBA" id="ARBA00008361"/>
    </source>
</evidence>
<evidence type="ECO:0000313" key="10">
    <source>
        <dbReference type="Proteomes" id="UP000239757"/>
    </source>
</evidence>
<dbReference type="Proteomes" id="UP000239757">
    <property type="component" value="Unassembled WGS sequence"/>
</dbReference>
<dbReference type="OrthoDB" id="2013972at2759"/>
<evidence type="ECO:0000256" key="3">
    <source>
        <dbReference type="ARBA" id="ARBA00022603"/>
    </source>
</evidence>
<dbReference type="PANTHER" id="PTHR44067">
    <property type="entry name" value="S-ADENOSYL-L-METHIONINE-DEPENDENT METHYLTRANSFERASE SUPERFAMILY PROTEIN-RELATED"/>
    <property type="match status" value="1"/>
</dbReference>
<evidence type="ECO:0000256" key="4">
    <source>
        <dbReference type="ARBA" id="ARBA00022679"/>
    </source>
</evidence>
<dbReference type="AlphaFoldDB" id="A0A2P5YSH3"/>
<dbReference type="GO" id="GO:0012505">
    <property type="term" value="C:endomembrane system"/>
    <property type="evidence" value="ECO:0007669"/>
    <property type="project" value="UniProtKB-SubCell"/>
</dbReference>
<keyword evidence="3" id="KW-0489">Methyltransferase</keyword>
<evidence type="ECO:0000256" key="1">
    <source>
        <dbReference type="ARBA" id="ARBA00004606"/>
    </source>
</evidence>
<accession>A0A2P5YSH3</accession>
<evidence type="ECO:0000256" key="8">
    <source>
        <dbReference type="SAM" id="Phobius"/>
    </source>
</evidence>
<evidence type="ECO:0008006" key="11">
    <source>
        <dbReference type="Google" id="ProtNLM"/>
    </source>
</evidence>
<dbReference type="PANTHER" id="PTHR44067:SF3">
    <property type="entry name" value="OS06G0138600 PROTEIN"/>
    <property type="match status" value="1"/>
</dbReference>
<keyword evidence="8" id="KW-1133">Transmembrane helix</keyword>
<dbReference type="InterPro" id="IPR004159">
    <property type="entry name" value="Put_SAM_MeTrfase"/>
</dbReference>
<keyword evidence="8" id="KW-0472">Membrane</keyword>
<gene>
    <name evidence="9" type="ORF">GOBAR_AA02076</name>
</gene>
<dbReference type="GO" id="GO:0032259">
    <property type="term" value="P:methylation"/>
    <property type="evidence" value="ECO:0007669"/>
    <property type="project" value="UniProtKB-KW"/>
</dbReference>
<proteinExistence type="inferred from homology"/>
<dbReference type="EMBL" id="KZ662828">
    <property type="protein sequence ID" value="PPS18491.1"/>
    <property type="molecule type" value="Genomic_DNA"/>
</dbReference>
<dbReference type="GO" id="GO:0008168">
    <property type="term" value="F:methyltransferase activity"/>
    <property type="evidence" value="ECO:0007669"/>
    <property type="project" value="UniProtKB-KW"/>
</dbReference>
<comment type="subcellular location">
    <subcellularLocation>
        <location evidence="7">Endomembrane system</location>
        <topology evidence="7">Single-pass membrane protein</topology>
    </subcellularLocation>
    <subcellularLocation>
        <location evidence="1">Membrane</location>
        <topology evidence="1">Single-pass type II membrane protein</topology>
    </subcellularLocation>
</comment>